<proteinExistence type="predicted"/>
<reference evidence="1" key="1">
    <citation type="submission" date="2021-06" db="EMBL/GenBank/DDBJ databases">
        <title>An adapted protocol for Saccharibacteria cultivation: two new species join this phylum of Candidate Phyla Radiations.</title>
        <authorList>
            <person name="Ibrahim A."/>
            <person name="Maatouk M."/>
            <person name="Zgheib R."/>
            <person name="Haddad G."/>
            <person name="Bou Khalil J."/>
            <person name="Raoult D."/>
            <person name="Bittar F."/>
        </authorList>
    </citation>
    <scope>NUCLEOTIDE SEQUENCE</scope>
    <source>
        <strain evidence="1">IHU1</strain>
    </source>
</reference>
<organism evidence="1 2">
    <name type="scientific">Candidatus Minimicrobia naudis</name>
    <dbReference type="NCBI Taxonomy" id="2841263"/>
    <lineage>
        <taxon>Bacteria</taxon>
        <taxon>Candidatus Saccharimonadota</taxon>
        <taxon>Candidatus Saccharimonadota incertae sedis</taxon>
        <taxon>Candidatus Minimicrobia</taxon>
    </lineage>
</organism>
<dbReference type="AlphaFoldDB" id="A0A8F1SBB2"/>
<accession>A0A8F1SBB2</accession>
<sequence>MPANPKRGEFELTDAINAYIDSGGVIAVGEAKGDSHMECGSPSGWLRANNAMAELQKS</sequence>
<protein>
    <submittedName>
        <fullName evidence="1">Uncharacterized protein</fullName>
    </submittedName>
</protein>
<dbReference type="Proteomes" id="UP000679129">
    <property type="component" value="Chromosome"/>
</dbReference>
<dbReference type="InterPro" id="IPR029044">
    <property type="entry name" value="Nucleotide-diphossugar_trans"/>
</dbReference>
<dbReference type="Gene3D" id="3.90.550.10">
    <property type="entry name" value="Spore Coat Polysaccharide Biosynthesis Protein SpsA, Chain A"/>
    <property type="match status" value="1"/>
</dbReference>
<dbReference type="EMBL" id="CP076460">
    <property type="protein sequence ID" value="QWQ32468.1"/>
    <property type="molecule type" value="Genomic_DNA"/>
</dbReference>
<evidence type="ECO:0000313" key="2">
    <source>
        <dbReference type="Proteomes" id="UP000679129"/>
    </source>
</evidence>
<keyword evidence="2" id="KW-1185">Reference proteome</keyword>
<gene>
    <name evidence="1" type="ORF">KOY48_01210</name>
</gene>
<dbReference type="SUPFAM" id="SSF53448">
    <property type="entry name" value="Nucleotide-diphospho-sugar transferases"/>
    <property type="match status" value="1"/>
</dbReference>
<name>A0A8F1SBB2_9BACT</name>
<evidence type="ECO:0000313" key="1">
    <source>
        <dbReference type="EMBL" id="QWQ32468.1"/>
    </source>
</evidence>
<dbReference type="KEGG" id="mnd:KOY48_01210"/>